<gene>
    <name evidence="2" type="ORF">OLMES_1117</name>
</gene>
<proteinExistence type="predicted"/>
<sequence length="461" mass="52858">MRTTFLLHQRKSNASDPVRTKLQLFLFIPLILLPMMTLPPTLVAAKASASPDREHLRSLKIIEEAETTLQKENIATVDLFNLRLLGTLASTDEFIDQLYGQVCAQKKTLIQSIDQALTEFPFRDRVFRILTELADRSQRADYKDKEKLRRNKWSYANFLRYTAKLDCILADANARTSYGDPIARDQALLIYDMIKGYRDSTAKYAQLKQSLESEARTAISQKRPLEPGNIASYDILDIQLGMSFPAVRLIKPELHIKNPQQVSPGNPGILAEFQDRQIENHPIRVTLEFPTKRETSRVTYNCQDITYQLETAGFTANNLLKIFGKLFSKYGSPTLDLTYSAQPFDLKAVPARIELAKKYPVRYCWGDCEFSDPPSFFGPYPAGYRMMLDYSAQQNQLRLKLNHTEAQPENEAKLEDFFDSEVGPEDWFEHNPAPAPDHSNSERQDSLKQQDHQQTNETLEF</sequence>
<protein>
    <submittedName>
        <fullName evidence="2">Uncharacterized protein</fullName>
    </submittedName>
</protein>
<feature type="compositionally biased region" description="Polar residues" evidence="1">
    <location>
        <begin position="452"/>
        <end position="461"/>
    </location>
</feature>
<evidence type="ECO:0000313" key="2">
    <source>
        <dbReference type="EMBL" id="ARU55202.1"/>
    </source>
</evidence>
<organism evidence="2 3">
    <name type="scientific">Oleiphilus messinensis</name>
    <dbReference type="NCBI Taxonomy" id="141451"/>
    <lineage>
        <taxon>Bacteria</taxon>
        <taxon>Pseudomonadati</taxon>
        <taxon>Pseudomonadota</taxon>
        <taxon>Gammaproteobacteria</taxon>
        <taxon>Oceanospirillales</taxon>
        <taxon>Oleiphilaceae</taxon>
        <taxon>Oleiphilus</taxon>
    </lineage>
</organism>
<name>A0A1Y0I3Z7_9GAMM</name>
<dbReference type="AlphaFoldDB" id="A0A1Y0I3Z7"/>
<reference evidence="2 3" key="1">
    <citation type="submission" date="2017-05" db="EMBL/GenBank/DDBJ databases">
        <title>Genomic insights into alkan degradation activity of Oleiphilus messinensis.</title>
        <authorList>
            <person name="Kozyavkin S.A."/>
            <person name="Slesarev A.I."/>
            <person name="Golyshin P.N."/>
            <person name="Korzhenkov A."/>
            <person name="Golyshina O.N."/>
            <person name="Toshchakov S.V."/>
        </authorList>
    </citation>
    <scope>NUCLEOTIDE SEQUENCE [LARGE SCALE GENOMIC DNA]</scope>
    <source>
        <strain evidence="2 3">ME102</strain>
    </source>
</reference>
<dbReference type="EMBL" id="CP021425">
    <property type="protein sequence ID" value="ARU55202.1"/>
    <property type="molecule type" value="Genomic_DNA"/>
</dbReference>
<feature type="compositionally biased region" description="Basic and acidic residues" evidence="1">
    <location>
        <begin position="439"/>
        <end position="451"/>
    </location>
</feature>
<accession>A0A1Y0I3Z7</accession>
<dbReference type="RefSeq" id="WP_087460331.1">
    <property type="nucleotide sequence ID" value="NZ_CP021425.1"/>
</dbReference>
<feature type="region of interest" description="Disordered" evidence="1">
    <location>
        <begin position="423"/>
        <end position="461"/>
    </location>
</feature>
<dbReference type="KEGG" id="ome:OLMES_1117"/>
<evidence type="ECO:0000313" key="3">
    <source>
        <dbReference type="Proteomes" id="UP000196027"/>
    </source>
</evidence>
<dbReference type="Proteomes" id="UP000196027">
    <property type="component" value="Chromosome"/>
</dbReference>
<keyword evidence="3" id="KW-1185">Reference proteome</keyword>
<evidence type="ECO:0000256" key="1">
    <source>
        <dbReference type="SAM" id="MobiDB-lite"/>
    </source>
</evidence>